<dbReference type="InterPro" id="IPR005836">
    <property type="entry name" value="ADP_Glu_pyroP_CS"/>
</dbReference>
<evidence type="ECO:0000259" key="11">
    <source>
        <dbReference type="Pfam" id="PF24894"/>
    </source>
</evidence>
<dbReference type="CDD" id="cd02508">
    <property type="entry name" value="ADP_Glucose_PP"/>
    <property type="match status" value="1"/>
</dbReference>
<dbReference type="UniPathway" id="UPA00164"/>
<dbReference type="InterPro" id="IPR023049">
    <property type="entry name" value="GlgC_bac"/>
</dbReference>
<dbReference type="GO" id="GO:0005978">
    <property type="term" value="P:glycogen biosynthetic process"/>
    <property type="evidence" value="ECO:0007669"/>
    <property type="project" value="UniProtKB-UniRule"/>
</dbReference>
<dbReference type="InterPro" id="IPR011004">
    <property type="entry name" value="Trimer_LpxA-like_sf"/>
</dbReference>
<organism evidence="12 13">
    <name type="scientific">candidate division TA06 bacterium SM23_40</name>
    <dbReference type="NCBI Taxonomy" id="1703774"/>
    <lineage>
        <taxon>Bacteria</taxon>
        <taxon>Bacteria division TA06</taxon>
    </lineage>
</organism>
<proteinExistence type="inferred from homology"/>
<evidence type="ECO:0000256" key="4">
    <source>
        <dbReference type="ARBA" id="ARBA00022695"/>
    </source>
</evidence>
<reference evidence="12 13" key="1">
    <citation type="journal article" date="2015" name="Microbiome">
        <title>Genomic resolution of linkages in carbon, nitrogen, and sulfur cycling among widespread estuary sediment bacteria.</title>
        <authorList>
            <person name="Baker B.J."/>
            <person name="Lazar C.S."/>
            <person name="Teske A.P."/>
            <person name="Dick G.J."/>
        </authorList>
    </citation>
    <scope>NUCLEOTIDE SEQUENCE [LARGE SCALE GENOMIC DNA]</scope>
    <source>
        <strain evidence="12">SM23_40</strain>
    </source>
</reference>
<protein>
    <recommendedName>
        <fullName evidence="9">Glucose-1-phosphate adenylyltransferase</fullName>
        <ecNumber evidence="9">2.7.7.27</ecNumber>
    </recommendedName>
    <alternativeName>
        <fullName evidence="9">ADP-glucose pyrophosphorylase</fullName>
        <shortName evidence="9">ADPGlc PPase</shortName>
    </alternativeName>
    <alternativeName>
        <fullName evidence="9">ADP-glucose synthase</fullName>
    </alternativeName>
</protein>
<keyword evidence="3 9" id="KW-0808">Transferase</keyword>
<feature type="binding site" evidence="9">
    <location>
        <begin position="178"/>
        <end position="179"/>
    </location>
    <ligand>
        <name>alpha-D-glucose 1-phosphate</name>
        <dbReference type="ChEBI" id="CHEBI:58601"/>
    </ligand>
</feature>
<feature type="site" description="Could play a key role in the communication between the regulatory and the substrate sites" evidence="9">
    <location>
        <position position="59"/>
    </location>
</feature>
<accession>A0A0S8G7U2</accession>
<sequence length="405" mass="45175">MERGTLTFILAGGRGERLYPLTRDRAKPAVPFGGIYRIIDFTLSNCVNSNLRRVNVLTQYKAVSLSRHVRYGWNIFSGQLGEFINLIPAQQRTGTNWYLGTADAIYQNIYTIDREGADRVLILAGDHVYKMDYSEMIAAHEERDADLTVGAVEVPIEQRSDLGVLSIDAEGRMTGFYEKTEAAPSIPGKPDVALGSMGIYVFRTETLKRRVTEDAETETSHDFGKDVIPRMVAEGDRVYIFNFVDKSTGKPRYWRDIGTLDAYFEANMDLVSVEPTFNLYDFDWPIRTYQQEFPPAKTVFCEEWGRRGEAVDSLVSGGCIISGGLVERSILSPRVRVESHAHVCDSIIFDGVNVGQGAKVRGAIVDKGTEIKPGAEVGYDLERDRSRFTVTPLGVIVIAKESVVD</sequence>
<evidence type="ECO:0000256" key="3">
    <source>
        <dbReference type="ARBA" id="ARBA00022679"/>
    </source>
</evidence>
<evidence type="ECO:0000313" key="12">
    <source>
        <dbReference type="EMBL" id="KPK69175.1"/>
    </source>
</evidence>
<evidence type="ECO:0000256" key="2">
    <source>
        <dbReference type="ARBA" id="ARBA00022600"/>
    </source>
</evidence>
<dbReference type="NCBIfam" id="TIGR02091">
    <property type="entry name" value="glgC"/>
    <property type="match status" value="1"/>
</dbReference>
<dbReference type="PATRIC" id="fig|1703774.3.peg.2318"/>
<keyword evidence="7 9" id="KW-0320">Glycogen biosynthesis</keyword>
<dbReference type="EMBL" id="LJUI01000045">
    <property type="protein sequence ID" value="KPK69175.1"/>
    <property type="molecule type" value="Genomic_DNA"/>
</dbReference>
<evidence type="ECO:0000256" key="8">
    <source>
        <dbReference type="ARBA" id="ARBA00023277"/>
    </source>
</evidence>
<feature type="binding site" evidence="9">
    <location>
        <position position="196"/>
    </location>
    <ligand>
        <name>alpha-D-glucose 1-phosphate</name>
        <dbReference type="ChEBI" id="CHEBI:58601"/>
    </ligand>
</feature>
<dbReference type="SUPFAM" id="SSF53448">
    <property type="entry name" value="Nucleotide-diphospho-sugar transferases"/>
    <property type="match status" value="1"/>
</dbReference>
<evidence type="ECO:0000256" key="9">
    <source>
        <dbReference type="HAMAP-Rule" id="MF_00624"/>
    </source>
</evidence>
<feature type="binding site" evidence="9">
    <location>
        <position position="163"/>
    </location>
    <ligand>
        <name>alpha-D-glucose 1-phosphate</name>
        <dbReference type="ChEBI" id="CHEBI:58601"/>
    </ligand>
</feature>
<comment type="catalytic activity">
    <reaction evidence="9">
        <text>alpha-D-glucose 1-phosphate + ATP + H(+) = ADP-alpha-D-glucose + diphosphate</text>
        <dbReference type="Rhea" id="RHEA:12120"/>
        <dbReference type="ChEBI" id="CHEBI:15378"/>
        <dbReference type="ChEBI" id="CHEBI:30616"/>
        <dbReference type="ChEBI" id="CHEBI:33019"/>
        <dbReference type="ChEBI" id="CHEBI:57498"/>
        <dbReference type="ChEBI" id="CHEBI:58601"/>
        <dbReference type="EC" id="2.7.7.27"/>
    </reaction>
</comment>
<dbReference type="NCBIfam" id="NF001947">
    <property type="entry name" value="PRK00725.1"/>
    <property type="match status" value="1"/>
</dbReference>
<keyword evidence="6 9" id="KW-0067">ATP-binding</keyword>
<comment type="subunit">
    <text evidence="9">Homotetramer.</text>
</comment>
<dbReference type="AlphaFoldDB" id="A0A0S8G7U2"/>
<keyword evidence="4 9" id="KW-0548">Nucleotidyltransferase</keyword>
<evidence type="ECO:0000256" key="5">
    <source>
        <dbReference type="ARBA" id="ARBA00022741"/>
    </source>
</evidence>
<dbReference type="PANTHER" id="PTHR43523">
    <property type="entry name" value="GLUCOSE-1-PHOSPHATE ADENYLYLTRANSFERASE-RELATED"/>
    <property type="match status" value="1"/>
</dbReference>
<dbReference type="Pfam" id="PF00483">
    <property type="entry name" value="NTP_transferase"/>
    <property type="match status" value="1"/>
</dbReference>
<comment type="pathway">
    <text evidence="9">Glycan biosynthesis; glycogen biosynthesis.</text>
</comment>
<evidence type="ECO:0000256" key="7">
    <source>
        <dbReference type="ARBA" id="ARBA00023056"/>
    </source>
</evidence>
<dbReference type="CDD" id="cd04651">
    <property type="entry name" value="LbH_G1P_AT_C"/>
    <property type="match status" value="1"/>
</dbReference>
<keyword evidence="2 9" id="KW-0321">Glycogen metabolism</keyword>
<dbReference type="Gene3D" id="3.90.550.10">
    <property type="entry name" value="Spore Coat Polysaccharide Biosynthesis Protein SpsA, Chain A"/>
    <property type="match status" value="1"/>
</dbReference>
<comment type="caution">
    <text evidence="12">The sequence shown here is derived from an EMBL/GenBank/DDBJ whole genome shotgun (WGS) entry which is preliminary data.</text>
</comment>
<comment type="similarity">
    <text evidence="1 9">Belongs to the bacterial/plant glucose-1-phosphate adenylyltransferase family.</text>
</comment>
<feature type="site" description="Could play a key role in the communication between the regulatory and the substrate sites" evidence="9">
    <location>
        <position position="97"/>
    </location>
</feature>
<feature type="binding site" evidence="9">
    <location>
        <position position="98"/>
    </location>
    <ligand>
        <name>alpha-D-glucose 1-phosphate</name>
        <dbReference type="ChEBI" id="CHEBI:58601"/>
    </ligand>
</feature>
<name>A0A0S8G7U2_UNCT6</name>
<dbReference type="PANTHER" id="PTHR43523:SF2">
    <property type="entry name" value="GLUCOSE-1-PHOSPHATE ADENYLYLTRANSFERASE"/>
    <property type="match status" value="1"/>
</dbReference>
<dbReference type="Proteomes" id="UP000051717">
    <property type="component" value="Unassembled WGS sequence"/>
</dbReference>
<feature type="domain" description="Nucleotidyl transferase" evidence="10">
    <location>
        <begin position="8"/>
        <end position="270"/>
    </location>
</feature>
<dbReference type="GO" id="GO:0008878">
    <property type="term" value="F:glucose-1-phosphate adenylyltransferase activity"/>
    <property type="evidence" value="ECO:0007669"/>
    <property type="project" value="UniProtKB-UniRule"/>
</dbReference>
<dbReference type="GO" id="GO:0005524">
    <property type="term" value="F:ATP binding"/>
    <property type="evidence" value="ECO:0007669"/>
    <property type="project" value="UniProtKB-KW"/>
</dbReference>
<evidence type="ECO:0000256" key="1">
    <source>
        <dbReference type="ARBA" id="ARBA00010443"/>
    </source>
</evidence>
<evidence type="ECO:0000313" key="13">
    <source>
        <dbReference type="Proteomes" id="UP000051717"/>
    </source>
</evidence>
<gene>
    <name evidence="9" type="primary">glgC</name>
    <name evidence="12" type="ORF">AMJ82_06260</name>
</gene>
<evidence type="ECO:0000259" key="10">
    <source>
        <dbReference type="Pfam" id="PF00483"/>
    </source>
</evidence>
<comment type="function">
    <text evidence="9">Involved in the biosynthesis of ADP-glucose, a building block required for the elongation reactions to produce glycogen. Catalyzes the reaction between ATP and alpha-D-glucose 1-phosphate (G1P) to produce pyrophosphate and ADP-Glc.</text>
</comment>
<feature type="domain" description="Glucose-1-phosphate adenylyltransferase/Bifunctional protein GlmU-like C-terminal hexapeptide" evidence="11">
    <location>
        <begin position="294"/>
        <end position="398"/>
    </location>
</feature>
<evidence type="ECO:0000256" key="6">
    <source>
        <dbReference type="ARBA" id="ARBA00022840"/>
    </source>
</evidence>
<dbReference type="InterPro" id="IPR005835">
    <property type="entry name" value="NTP_transferase_dom"/>
</dbReference>
<dbReference type="Gene3D" id="2.160.10.10">
    <property type="entry name" value="Hexapeptide repeat proteins"/>
    <property type="match status" value="1"/>
</dbReference>
<dbReference type="InterPro" id="IPR011831">
    <property type="entry name" value="ADP-Glc_PPase"/>
</dbReference>
<keyword evidence="8 9" id="KW-0119">Carbohydrate metabolism</keyword>
<dbReference type="Pfam" id="PF24894">
    <property type="entry name" value="Hexapep_GlmU"/>
    <property type="match status" value="1"/>
</dbReference>
<dbReference type="NCBIfam" id="NF002023">
    <property type="entry name" value="PRK00844.1"/>
    <property type="match status" value="1"/>
</dbReference>
<dbReference type="HAMAP" id="MF_00624">
    <property type="entry name" value="GlgC"/>
    <property type="match status" value="1"/>
</dbReference>
<dbReference type="EC" id="2.7.7.27" evidence="9"/>
<keyword evidence="5 9" id="KW-0547">Nucleotide-binding</keyword>
<dbReference type="PROSITE" id="PS00809">
    <property type="entry name" value="ADP_GLC_PYROPHOSPH_2"/>
    <property type="match status" value="1"/>
</dbReference>
<dbReference type="SUPFAM" id="SSF51161">
    <property type="entry name" value="Trimeric LpxA-like enzymes"/>
    <property type="match status" value="1"/>
</dbReference>
<dbReference type="InterPro" id="IPR029044">
    <property type="entry name" value="Nucleotide-diphossugar_trans"/>
</dbReference>
<dbReference type="InterPro" id="IPR056818">
    <property type="entry name" value="GlmU/GlgC-like_hexapep"/>
</dbReference>